<sequence>MRRVVSYLKIQKLCEKLRMQSIFLVIEHSRRGKDTVQSEPLRKKVFGKLHIRHALVLHHANGLCQKTCR</sequence>
<name>A0A2V4TWA5_9BURK</name>
<proteinExistence type="predicted"/>
<gene>
    <name evidence="1" type="ORF">C7410_12285</name>
</gene>
<evidence type="ECO:0000313" key="1">
    <source>
        <dbReference type="EMBL" id="PYE18383.1"/>
    </source>
</evidence>
<organism evidence="1 2">
    <name type="scientific">Paraburkholderia silvatlantica</name>
    <dbReference type="NCBI Taxonomy" id="321895"/>
    <lineage>
        <taxon>Bacteria</taxon>
        <taxon>Pseudomonadati</taxon>
        <taxon>Pseudomonadota</taxon>
        <taxon>Betaproteobacteria</taxon>
        <taxon>Burkholderiales</taxon>
        <taxon>Burkholderiaceae</taxon>
        <taxon>Paraburkholderia</taxon>
    </lineage>
</organism>
<dbReference type="AlphaFoldDB" id="A0A2V4TWA5"/>
<reference evidence="1 2" key="1">
    <citation type="submission" date="2018-06" db="EMBL/GenBank/DDBJ databases">
        <title>Genomic Encyclopedia of Type Strains, Phase IV (KMG-V): Genome sequencing to study the core and pangenomes of soil and plant-associated prokaryotes.</title>
        <authorList>
            <person name="Whitman W."/>
        </authorList>
    </citation>
    <scope>NUCLEOTIDE SEQUENCE [LARGE SCALE GENOMIC DNA]</scope>
    <source>
        <strain evidence="1 2">SRCL-318</strain>
    </source>
</reference>
<accession>A0A2V4TWA5</accession>
<comment type="caution">
    <text evidence="1">The sequence shown here is derived from an EMBL/GenBank/DDBJ whole genome shotgun (WGS) entry which is preliminary data.</text>
</comment>
<dbReference type="Proteomes" id="UP000247772">
    <property type="component" value="Unassembled WGS sequence"/>
</dbReference>
<dbReference type="EMBL" id="QJSQ01000022">
    <property type="protein sequence ID" value="PYE18383.1"/>
    <property type="molecule type" value="Genomic_DNA"/>
</dbReference>
<protein>
    <submittedName>
        <fullName evidence="1">Uncharacterized protein</fullName>
    </submittedName>
</protein>
<evidence type="ECO:0000313" key="2">
    <source>
        <dbReference type="Proteomes" id="UP000247772"/>
    </source>
</evidence>